<dbReference type="OrthoDB" id="2992341at2759"/>
<dbReference type="AlphaFoldDB" id="A0A0C9WI68"/>
<proteinExistence type="predicted"/>
<accession>A0A0C9WI68</accession>
<name>A0A0C9WI68_9AGAR</name>
<evidence type="ECO:0000313" key="1">
    <source>
        <dbReference type="EMBL" id="KIJ92419.1"/>
    </source>
</evidence>
<dbReference type="HOGENOM" id="CLU_2904508_0_0_1"/>
<evidence type="ECO:0000313" key="2">
    <source>
        <dbReference type="Proteomes" id="UP000054477"/>
    </source>
</evidence>
<protein>
    <submittedName>
        <fullName evidence="1">Uncharacterized protein</fullName>
    </submittedName>
</protein>
<gene>
    <name evidence="1" type="ORF">K443DRAFT_685275</name>
</gene>
<keyword evidence="2" id="KW-1185">Reference proteome</keyword>
<reference evidence="1 2" key="1">
    <citation type="submission" date="2014-04" db="EMBL/GenBank/DDBJ databases">
        <authorList>
            <consortium name="DOE Joint Genome Institute"/>
            <person name="Kuo A."/>
            <person name="Kohler A."/>
            <person name="Nagy L.G."/>
            <person name="Floudas D."/>
            <person name="Copeland A."/>
            <person name="Barry K.W."/>
            <person name="Cichocki N."/>
            <person name="Veneault-Fourrey C."/>
            <person name="LaButti K."/>
            <person name="Lindquist E.A."/>
            <person name="Lipzen A."/>
            <person name="Lundell T."/>
            <person name="Morin E."/>
            <person name="Murat C."/>
            <person name="Sun H."/>
            <person name="Tunlid A."/>
            <person name="Henrissat B."/>
            <person name="Grigoriev I.V."/>
            <person name="Hibbett D.S."/>
            <person name="Martin F."/>
            <person name="Nordberg H.P."/>
            <person name="Cantor M.N."/>
            <person name="Hua S.X."/>
        </authorList>
    </citation>
    <scope>NUCLEOTIDE SEQUENCE [LARGE SCALE GENOMIC DNA]</scope>
    <source>
        <strain evidence="1 2">LaAM-08-1</strain>
    </source>
</reference>
<sequence length="62" mass="7036">MVMLSHQSPVHRADELAKEATQLAWSAPISTSRAFALRQAKASTQSAWIRDWQKAPRKGRLY</sequence>
<reference evidence="2" key="2">
    <citation type="submission" date="2015-01" db="EMBL/GenBank/DDBJ databases">
        <title>Evolutionary Origins and Diversification of the Mycorrhizal Mutualists.</title>
        <authorList>
            <consortium name="DOE Joint Genome Institute"/>
            <consortium name="Mycorrhizal Genomics Consortium"/>
            <person name="Kohler A."/>
            <person name="Kuo A."/>
            <person name="Nagy L.G."/>
            <person name="Floudas D."/>
            <person name="Copeland A."/>
            <person name="Barry K.W."/>
            <person name="Cichocki N."/>
            <person name="Veneault-Fourrey C."/>
            <person name="LaButti K."/>
            <person name="Lindquist E.A."/>
            <person name="Lipzen A."/>
            <person name="Lundell T."/>
            <person name="Morin E."/>
            <person name="Murat C."/>
            <person name="Riley R."/>
            <person name="Ohm R."/>
            <person name="Sun H."/>
            <person name="Tunlid A."/>
            <person name="Henrissat B."/>
            <person name="Grigoriev I.V."/>
            <person name="Hibbett D.S."/>
            <person name="Martin F."/>
        </authorList>
    </citation>
    <scope>NUCLEOTIDE SEQUENCE [LARGE SCALE GENOMIC DNA]</scope>
    <source>
        <strain evidence="2">LaAM-08-1</strain>
    </source>
</reference>
<dbReference type="Proteomes" id="UP000054477">
    <property type="component" value="Unassembled WGS sequence"/>
</dbReference>
<dbReference type="EMBL" id="KN838911">
    <property type="protein sequence ID" value="KIJ92419.1"/>
    <property type="molecule type" value="Genomic_DNA"/>
</dbReference>
<organism evidence="1 2">
    <name type="scientific">Laccaria amethystina LaAM-08-1</name>
    <dbReference type="NCBI Taxonomy" id="1095629"/>
    <lineage>
        <taxon>Eukaryota</taxon>
        <taxon>Fungi</taxon>
        <taxon>Dikarya</taxon>
        <taxon>Basidiomycota</taxon>
        <taxon>Agaricomycotina</taxon>
        <taxon>Agaricomycetes</taxon>
        <taxon>Agaricomycetidae</taxon>
        <taxon>Agaricales</taxon>
        <taxon>Agaricineae</taxon>
        <taxon>Hydnangiaceae</taxon>
        <taxon>Laccaria</taxon>
    </lineage>
</organism>